<keyword evidence="3" id="KW-1185">Reference proteome</keyword>
<reference evidence="2 3" key="1">
    <citation type="journal article" date="2008" name="Nature">
        <title>The Phaeodactylum genome reveals the evolutionary history of diatom genomes.</title>
        <authorList>
            <person name="Bowler C."/>
            <person name="Allen A.E."/>
            <person name="Badger J.H."/>
            <person name="Grimwood J."/>
            <person name="Jabbari K."/>
            <person name="Kuo A."/>
            <person name="Maheswari U."/>
            <person name="Martens C."/>
            <person name="Maumus F."/>
            <person name="Otillar R.P."/>
            <person name="Rayko E."/>
            <person name="Salamov A."/>
            <person name="Vandepoele K."/>
            <person name="Beszteri B."/>
            <person name="Gruber A."/>
            <person name="Heijde M."/>
            <person name="Katinka M."/>
            <person name="Mock T."/>
            <person name="Valentin K."/>
            <person name="Verret F."/>
            <person name="Berges J.A."/>
            <person name="Brownlee C."/>
            <person name="Cadoret J.P."/>
            <person name="Chiovitti A."/>
            <person name="Choi C.J."/>
            <person name="Coesel S."/>
            <person name="De Martino A."/>
            <person name="Detter J.C."/>
            <person name="Durkin C."/>
            <person name="Falciatore A."/>
            <person name="Fournet J."/>
            <person name="Haruta M."/>
            <person name="Huysman M.J."/>
            <person name="Jenkins B.D."/>
            <person name="Jiroutova K."/>
            <person name="Jorgensen R.E."/>
            <person name="Joubert Y."/>
            <person name="Kaplan A."/>
            <person name="Kroger N."/>
            <person name="Kroth P.G."/>
            <person name="La Roche J."/>
            <person name="Lindquist E."/>
            <person name="Lommer M."/>
            <person name="Martin-Jezequel V."/>
            <person name="Lopez P.J."/>
            <person name="Lucas S."/>
            <person name="Mangogna M."/>
            <person name="McGinnis K."/>
            <person name="Medlin L.K."/>
            <person name="Montsant A."/>
            <person name="Oudot-Le Secq M.P."/>
            <person name="Napoli C."/>
            <person name="Obornik M."/>
            <person name="Parker M.S."/>
            <person name="Petit J.L."/>
            <person name="Porcel B.M."/>
            <person name="Poulsen N."/>
            <person name="Robison M."/>
            <person name="Rychlewski L."/>
            <person name="Rynearson T.A."/>
            <person name="Schmutz J."/>
            <person name="Shapiro H."/>
            <person name="Siaut M."/>
            <person name="Stanley M."/>
            <person name="Sussman M.R."/>
            <person name="Taylor A.R."/>
            <person name="Vardi A."/>
            <person name="von Dassow P."/>
            <person name="Vyverman W."/>
            <person name="Willis A."/>
            <person name="Wyrwicz L.S."/>
            <person name="Rokhsar D.S."/>
            <person name="Weissenbach J."/>
            <person name="Armbrust E.V."/>
            <person name="Green B.R."/>
            <person name="Van de Peer Y."/>
            <person name="Grigoriev I.V."/>
        </authorList>
    </citation>
    <scope>NUCLEOTIDE SEQUENCE [LARGE SCALE GENOMIC DNA]</scope>
    <source>
        <strain evidence="2 3">CCAP 1055/1</strain>
    </source>
</reference>
<dbReference type="Proteomes" id="UP000000759">
    <property type="component" value="Chromosome 12"/>
</dbReference>
<dbReference type="InParanoid" id="B7G210"/>
<dbReference type="GeneID" id="7202085"/>
<dbReference type="KEGG" id="pti:PHATRDRAFT_37058"/>
<dbReference type="HOGENOM" id="CLU_1859166_0_0_1"/>
<evidence type="ECO:0000313" key="3">
    <source>
        <dbReference type="Proteomes" id="UP000000759"/>
    </source>
</evidence>
<gene>
    <name evidence="2" type="ORF">PHATRDRAFT_37058</name>
</gene>
<reference evidence="3" key="2">
    <citation type="submission" date="2008-08" db="EMBL/GenBank/DDBJ databases">
        <authorList>
            <consortium name="Diatom Consortium"/>
            <person name="Grigoriev I."/>
            <person name="Grimwood J."/>
            <person name="Kuo A."/>
            <person name="Otillar R.P."/>
            <person name="Salamov A."/>
            <person name="Detter J.C."/>
            <person name="Lindquist E."/>
            <person name="Shapiro H."/>
            <person name="Lucas S."/>
            <person name="Glavina del Rio T."/>
            <person name="Pitluck S."/>
            <person name="Rokhsar D."/>
            <person name="Bowler C."/>
        </authorList>
    </citation>
    <scope>GENOME REANNOTATION</scope>
    <source>
        <strain evidence="3">CCAP 1055/1</strain>
    </source>
</reference>
<evidence type="ECO:0000313" key="2">
    <source>
        <dbReference type="EMBL" id="EEC47218.1"/>
    </source>
</evidence>
<accession>B7G210</accession>
<dbReference type="PaxDb" id="2850-Phatr37058"/>
<feature type="compositionally biased region" description="Polar residues" evidence="1">
    <location>
        <begin position="86"/>
        <end position="98"/>
    </location>
</feature>
<dbReference type="RefSeq" id="XP_002181295.1">
    <property type="nucleotide sequence ID" value="XM_002181259.1"/>
</dbReference>
<sequence>METPDSKSGAANQRPQYHYFYGSIDDQSQVNRRENAVSVPTDQDSLVGESLLPTDNEQDDDRSKIAKQDFQQIVMSNVNGVRPIDSSRSGQSDKNTQGRVELSHAVSSGGSGTVRRPSL</sequence>
<organism evidence="2 3">
    <name type="scientific">Phaeodactylum tricornutum (strain CCAP 1055/1)</name>
    <dbReference type="NCBI Taxonomy" id="556484"/>
    <lineage>
        <taxon>Eukaryota</taxon>
        <taxon>Sar</taxon>
        <taxon>Stramenopiles</taxon>
        <taxon>Ochrophyta</taxon>
        <taxon>Bacillariophyta</taxon>
        <taxon>Bacillariophyceae</taxon>
        <taxon>Bacillariophycidae</taxon>
        <taxon>Naviculales</taxon>
        <taxon>Phaeodactylaceae</taxon>
        <taxon>Phaeodactylum</taxon>
    </lineage>
</organism>
<protein>
    <submittedName>
        <fullName evidence="2">Uncharacterized protein</fullName>
    </submittedName>
</protein>
<dbReference type="EMBL" id="CM000614">
    <property type="protein sequence ID" value="EEC47218.1"/>
    <property type="molecule type" value="Genomic_DNA"/>
</dbReference>
<feature type="region of interest" description="Disordered" evidence="1">
    <location>
        <begin position="21"/>
        <end position="119"/>
    </location>
</feature>
<name>B7G210_PHATC</name>
<dbReference type="AlphaFoldDB" id="B7G210"/>
<proteinExistence type="predicted"/>
<evidence type="ECO:0000256" key="1">
    <source>
        <dbReference type="SAM" id="MobiDB-lite"/>
    </source>
</evidence>
<feature type="compositionally biased region" description="Polar residues" evidence="1">
    <location>
        <begin position="69"/>
        <end position="79"/>
    </location>
</feature>